<sequence length="246" mass="28045">MECKHHQVNEQHSVDHSSSLCINNVPILDILSSAEKKEVMNTSISRKFKKGEVIFSSGHPSANLWIVHKGSVKISRFSSAGKEQIVRILEQGDFTGELSLFSHTILNSTAEALEPTEICLIQGKVINDLMLKTPQIAIKFLEKYTERIEMAEDMLEQITLYDVEQRIAKILLKMLHDQKIDHAKENNIILPMSKKDLAVMIGISQETLSRKLSLFQEQGWIKLIGQRQITILDQESLNHCVQFLKR</sequence>
<comment type="caution">
    <text evidence="7">The sequence shown here is derived from an EMBL/GenBank/DDBJ whole genome shotgun (WGS) entry which is preliminary data.</text>
</comment>
<feature type="domain" description="Cyclic nucleotide-binding" evidence="5">
    <location>
        <begin position="27"/>
        <end position="147"/>
    </location>
</feature>
<dbReference type="GO" id="GO:0005829">
    <property type="term" value="C:cytosol"/>
    <property type="evidence" value="ECO:0007669"/>
    <property type="project" value="TreeGrafter"/>
</dbReference>
<protein>
    <recommendedName>
        <fullName evidence="9">Crp/Fnr family transcriptional regulator</fullName>
    </recommendedName>
</protein>
<dbReference type="Gene3D" id="1.10.10.10">
    <property type="entry name" value="Winged helix-like DNA-binding domain superfamily/Winged helix DNA-binding domain"/>
    <property type="match status" value="1"/>
</dbReference>
<keyword evidence="1" id="KW-0805">Transcription regulation</keyword>
<keyword evidence="2" id="KW-0238">DNA-binding</keyword>
<name>A0A168KP78_9BACL</name>
<dbReference type="Pfam" id="PF00027">
    <property type="entry name" value="cNMP_binding"/>
    <property type="match status" value="1"/>
</dbReference>
<accession>A0A168KP78</accession>
<dbReference type="Proteomes" id="UP000076967">
    <property type="component" value="Unassembled WGS sequence"/>
</dbReference>
<evidence type="ECO:0000259" key="6">
    <source>
        <dbReference type="PROSITE" id="PS51063"/>
    </source>
</evidence>
<dbReference type="InterPro" id="IPR036388">
    <property type="entry name" value="WH-like_DNA-bd_sf"/>
</dbReference>
<organism evidence="7 8">
    <name type="scientific">Paenibacillus glacialis</name>
    <dbReference type="NCBI Taxonomy" id="494026"/>
    <lineage>
        <taxon>Bacteria</taxon>
        <taxon>Bacillati</taxon>
        <taxon>Bacillota</taxon>
        <taxon>Bacilli</taxon>
        <taxon>Bacillales</taxon>
        <taxon>Paenibacillaceae</taxon>
        <taxon>Paenibacillus</taxon>
    </lineage>
</organism>
<dbReference type="SMART" id="SM00419">
    <property type="entry name" value="HTH_CRP"/>
    <property type="match status" value="1"/>
</dbReference>
<dbReference type="PANTHER" id="PTHR24567">
    <property type="entry name" value="CRP FAMILY TRANSCRIPTIONAL REGULATORY PROTEIN"/>
    <property type="match status" value="1"/>
</dbReference>
<evidence type="ECO:0008006" key="9">
    <source>
        <dbReference type="Google" id="ProtNLM"/>
    </source>
</evidence>
<keyword evidence="8" id="KW-1185">Reference proteome</keyword>
<dbReference type="Gene3D" id="2.60.120.10">
    <property type="entry name" value="Jelly Rolls"/>
    <property type="match status" value="1"/>
</dbReference>
<evidence type="ECO:0000256" key="1">
    <source>
        <dbReference type="ARBA" id="ARBA00023015"/>
    </source>
</evidence>
<dbReference type="GO" id="GO:0003700">
    <property type="term" value="F:DNA-binding transcription factor activity"/>
    <property type="evidence" value="ECO:0007669"/>
    <property type="project" value="TreeGrafter"/>
</dbReference>
<dbReference type="Pfam" id="PF13545">
    <property type="entry name" value="HTH_Crp_2"/>
    <property type="match status" value="1"/>
</dbReference>
<gene>
    <name evidence="7" type="ORF">PGLA_13400</name>
</gene>
<dbReference type="GO" id="GO:0003677">
    <property type="term" value="F:DNA binding"/>
    <property type="evidence" value="ECO:0007669"/>
    <property type="project" value="UniProtKB-KW"/>
</dbReference>
<dbReference type="InterPro" id="IPR050397">
    <property type="entry name" value="Env_Response_Regulators"/>
</dbReference>
<keyword evidence="3" id="KW-0010">Activator</keyword>
<keyword evidence="4" id="KW-0804">Transcription</keyword>
<evidence type="ECO:0000313" key="7">
    <source>
        <dbReference type="EMBL" id="OAB42290.1"/>
    </source>
</evidence>
<feature type="domain" description="HTH crp-type" evidence="6">
    <location>
        <begin position="161"/>
        <end position="235"/>
    </location>
</feature>
<dbReference type="InterPro" id="IPR012318">
    <property type="entry name" value="HTH_CRP"/>
</dbReference>
<dbReference type="SUPFAM" id="SSF46785">
    <property type="entry name" value="Winged helix' DNA-binding domain"/>
    <property type="match status" value="1"/>
</dbReference>
<proteinExistence type="predicted"/>
<dbReference type="InterPro" id="IPR018490">
    <property type="entry name" value="cNMP-bd_dom_sf"/>
</dbReference>
<dbReference type="OrthoDB" id="9798104at2"/>
<dbReference type="RefSeq" id="WP_068533476.1">
    <property type="nucleotide sequence ID" value="NZ_LVJH01000022.1"/>
</dbReference>
<evidence type="ECO:0000259" key="5">
    <source>
        <dbReference type="PROSITE" id="PS50042"/>
    </source>
</evidence>
<dbReference type="CDD" id="cd00038">
    <property type="entry name" value="CAP_ED"/>
    <property type="match status" value="1"/>
</dbReference>
<evidence type="ECO:0000313" key="8">
    <source>
        <dbReference type="Proteomes" id="UP000076967"/>
    </source>
</evidence>
<dbReference type="SUPFAM" id="SSF51206">
    <property type="entry name" value="cAMP-binding domain-like"/>
    <property type="match status" value="1"/>
</dbReference>
<evidence type="ECO:0000256" key="4">
    <source>
        <dbReference type="ARBA" id="ARBA00023163"/>
    </source>
</evidence>
<dbReference type="EMBL" id="LVJH01000022">
    <property type="protein sequence ID" value="OAB42290.1"/>
    <property type="molecule type" value="Genomic_DNA"/>
</dbReference>
<dbReference type="PANTHER" id="PTHR24567:SF28">
    <property type="entry name" value="LISTERIOLYSIN REGULATORY PROTEIN"/>
    <property type="match status" value="1"/>
</dbReference>
<evidence type="ECO:0000256" key="2">
    <source>
        <dbReference type="ARBA" id="ARBA00023125"/>
    </source>
</evidence>
<dbReference type="STRING" id="494026.PGLA_13400"/>
<dbReference type="PROSITE" id="PS51063">
    <property type="entry name" value="HTH_CRP_2"/>
    <property type="match status" value="1"/>
</dbReference>
<dbReference type="PRINTS" id="PR00034">
    <property type="entry name" value="HTHCRP"/>
</dbReference>
<dbReference type="InterPro" id="IPR014710">
    <property type="entry name" value="RmlC-like_jellyroll"/>
</dbReference>
<reference evidence="7 8" key="1">
    <citation type="submission" date="2016-03" db="EMBL/GenBank/DDBJ databases">
        <title>Draft genome sequence of Paenibacillus glacialis DSM 22343.</title>
        <authorList>
            <person name="Shin S.-K."/>
            <person name="Yi H."/>
        </authorList>
    </citation>
    <scope>NUCLEOTIDE SEQUENCE [LARGE SCALE GENOMIC DNA]</scope>
    <source>
        <strain evidence="7 8">DSM 22343</strain>
    </source>
</reference>
<dbReference type="InterPro" id="IPR036390">
    <property type="entry name" value="WH_DNA-bd_sf"/>
</dbReference>
<dbReference type="SMART" id="SM00100">
    <property type="entry name" value="cNMP"/>
    <property type="match status" value="1"/>
</dbReference>
<evidence type="ECO:0000256" key="3">
    <source>
        <dbReference type="ARBA" id="ARBA00023159"/>
    </source>
</evidence>
<dbReference type="PROSITE" id="PS50042">
    <property type="entry name" value="CNMP_BINDING_3"/>
    <property type="match status" value="1"/>
</dbReference>
<dbReference type="AlphaFoldDB" id="A0A168KP78"/>
<dbReference type="InterPro" id="IPR000595">
    <property type="entry name" value="cNMP-bd_dom"/>
</dbReference>